<protein>
    <submittedName>
        <fullName evidence="1">Uncharacterized protein</fullName>
    </submittedName>
</protein>
<evidence type="ECO:0000313" key="1">
    <source>
        <dbReference type="EMBL" id="GAI68739.1"/>
    </source>
</evidence>
<gene>
    <name evidence="1" type="ORF">S12H4_11213</name>
</gene>
<dbReference type="EMBL" id="BARW01004984">
    <property type="protein sequence ID" value="GAI68739.1"/>
    <property type="molecule type" value="Genomic_DNA"/>
</dbReference>
<reference evidence="1" key="1">
    <citation type="journal article" date="2014" name="Front. Microbiol.">
        <title>High frequency of phylogenetically diverse reductive dehalogenase-homologous genes in deep subseafloor sedimentary metagenomes.</title>
        <authorList>
            <person name="Kawai M."/>
            <person name="Futagami T."/>
            <person name="Toyoda A."/>
            <person name="Takaki Y."/>
            <person name="Nishi S."/>
            <person name="Hori S."/>
            <person name="Arai W."/>
            <person name="Tsubouchi T."/>
            <person name="Morono Y."/>
            <person name="Uchiyama I."/>
            <person name="Ito T."/>
            <person name="Fujiyama A."/>
            <person name="Inagaki F."/>
            <person name="Takami H."/>
        </authorList>
    </citation>
    <scope>NUCLEOTIDE SEQUENCE</scope>
    <source>
        <strain evidence="1">Expedition CK06-06</strain>
    </source>
</reference>
<dbReference type="AlphaFoldDB" id="X1SLR1"/>
<name>X1SLR1_9ZZZZ</name>
<sequence>MDYIIPSQLVAWWGVEGVPFVNLVNPGGSYHVVSQLRKIYFLLSDFLPAIPQIKI</sequence>
<organism evidence="1">
    <name type="scientific">marine sediment metagenome</name>
    <dbReference type="NCBI Taxonomy" id="412755"/>
    <lineage>
        <taxon>unclassified sequences</taxon>
        <taxon>metagenomes</taxon>
        <taxon>ecological metagenomes</taxon>
    </lineage>
</organism>
<comment type="caution">
    <text evidence="1">The sequence shown here is derived from an EMBL/GenBank/DDBJ whole genome shotgun (WGS) entry which is preliminary data.</text>
</comment>
<accession>X1SLR1</accession>
<proteinExistence type="predicted"/>